<keyword evidence="2" id="KW-1185">Reference proteome</keyword>
<protein>
    <submittedName>
        <fullName evidence="1">Uncharacterized protein</fullName>
    </submittedName>
</protein>
<feature type="non-terminal residue" evidence="1">
    <location>
        <position position="1"/>
    </location>
</feature>
<evidence type="ECO:0000313" key="1">
    <source>
        <dbReference type="EMBL" id="RMZ95204.1"/>
    </source>
</evidence>
<proteinExistence type="predicted"/>
<dbReference type="Proteomes" id="UP000276133">
    <property type="component" value="Unassembled WGS sequence"/>
</dbReference>
<evidence type="ECO:0000313" key="2">
    <source>
        <dbReference type="Proteomes" id="UP000276133"/>
    </source>
</evidence>
<dbReference type="AlphaFoldDB" id="A0A3M7P925"/>
<gene>
    <name evidence="1" type="ORF">BpHYR1_040107</name>
</gene>
<reference evidence="1 2" key="1">
    <citation type="journal article" date="2018" name="Sci. Rep.">
        <title>Genomic signatures of local adaptation to the degree of environmental predictability in rotifers.</title>
        <authorList>
            <person name="Franch-Gras L."/>
            <person name="Hahn C."/>
            <person name="Garcia-Roger E.M."/>
            <person name="Carmona M.J."/>
            <person name="Serra M."/>
            <person name="Gomez A."/>
        </authorList>
    </citation>
    <scope>NUCLEOTIDE SEQUENCE [LARGE SCALE GENOMIC DNA]</scope>
    <source>
        <strain evidence="1">HYR1</strain>
    </source>
</reference>
<comment type="caution">
    <text evidence="1">The sequence shown here is derived from an EMBL/GenBank/DDBJ whole genome shotgun (WGS) entry which is preliminary data.</text>
</comment>
<sequence length="62" mass="7555">VNQSKRLKFLNKKSLSSNKLKLNQDKKTTIVHWYNEQVWQKFLCSSYRNSFYRNPIEKNGQF</sequence>
<accession>A0A3M7P925</accession>
<dbReference type="EMBL" id="REGN01012516">
    <property type="protein sequence ID" value="RMZ95204.1"/>
    <property type="molecule type" value="Genomic_DNA"/>
</dbReference>
<name>A0A3M7P925_BRAPC</name>
<organism evidence="1 2">
    <name type="scientific">Brachionus plicatilis</name>
    <name type="common">Marine rotifer</name>
    <name type="synonym">Brachionus muelleri</name>
    <dbReference type="NCBI Taxonomy" id="10195"/>
    <lineage>
        <taxon>Eukaryota</taxon>
        <taxon>Metazoa</taxon>
        <taxon>Spiralia</taxon>
        <taxon>Gnathifera</taxon>
        <taxon>Rotifera</taxon>
        <taxon>Eurotatoria</taxon>
        <taxon>Monogononta</taxon>
        <taxon>Pseudotrocha</taxon>
        <taxon>Ploima</taxon>
        <taxon>Brachionidae</taxon>
        <taxon>Brachionus</taxon>
    </lineage>
</organism>